<accession>A0ABW3U741</accession>
<dbReference type="InterPro" id="IPR013670">
    <property type="entry name" value="EcoEI_R_C_dom"/>
</dbReference>
<comment type="caution">
    <text evidence="2">The sequence shown here is derived from an EMBL/GenBank/DDBJ whole genome shotgun (WGS) entry which is preliminary data.</text>
</comment>
<dbReference type="Pfam" id="PF04851">
    <property type="entry name" value="ResIII"/>
    <property type="match status" value="1"/>
</dbReference>
<dbReference type="InterPro" id="IPR014001">
    <property type="entry name" value="Helicase_ATP-bd"/>
</dbReference>
<dbReference type="EMBL" id="JBHTLR010000007">
    <property type="protein sequence ID" value="MFD1216257.1"/>
    <property type="molecule type" value="Genomic_DNA"/>
</dbReference>
<proteinExistence type="predicted"/>
<dbReference type="InterPro" id="IPR050742">
    <property type="entry name" value="Helicase_Restrict-Modif_Enz"/>
</dbReference>
<protein>
    <submittedName>
        <fullName evidence="2">DEAD/DEAH box helicase family protein</fullName>
    </submittedName>
</protein>
<evidence type="ECO:0000313" key="3">
    <source>
        <dbReference type="Proteomes" id="UP001597264"/>
    </source>
</evidence>
<dbReference type="RefSeq" id="WP_230438361.1">
    <property type="nucleotide sequence ID" value="NZ_CP087715.1"/>
</dbReference>
<dbReference type="Pfam" id="PF08463">
    <property type="entry name" value="EcoEI_R_C"/>
    <property type="match status" value="1"/>
</dbReference>
<dbReference type="InterPro" id="IPR006935">
    <property type="entry name" value="Helicase/UvrB_N"/>
</dbReference>
<dbReference type="InterPro" id="IPR027417">
    <property type="entry name" value="P-loop_NTPase"/>
</dbReference>
<keyword evidence="3" id="KW-1185">Reference proteome</keyword>
<dbReference type="SMART" id="SM00487">
    <property type="entry name" value="DEXDc"/>
    <property type="match status" value="1"/>
</dbReference>
<dbReference type="SUPFAM" id="SSF52540">
    <property type="entry name" value="P-loop containing nucleoside triphosphate hydrolases"/>
    <property type="match status" value="2"/>
</dbReference>
<dbReference type="PANTHER" id="PTHR47396">
    <property type="entry name" value="TYPE I RESTRICTION ENZYME ECOKI R PROTEIN"/>
    <property type="match status" value="1"/>
</dbReference>
<dbReference type="Gene3D" id="3.40.50.300">
    <property type="entry name" value="P-loop containing nucleotide triphosphate hydrolases"/>
    <property type="match status" value="2"/>
</dbReference>
<sequence length="932" mass="105637">MATETPNQNPEQRARDRIDRQLGQAGWLVQSKKQLNPHAGPGVAVREYQTDVGPADYVLFVEGKAVGVIEAKPEDWGHKITGAEEQAEGYANARLKWINNKAPLPFIYQSTGAITRFTNGRDPAPRSREIFHFPRPEELARWQERLDDSQSTLREGLKSLPPLNTDGLRDCQIKAINNLEASFKEDKPRALVQMATGSGKTYTAITAAYRLLKHARAKRILFLVDTKNLGEQAEQEFMAYVPNDDNRKFTELYTVQRLKSSFVASDSQVCISTIQRMYSLLKGEELDEATEEDNPAEKKGLKKEPLPVVYNEKIPPEFFDFIIIDECHRSIYNLWRQVIEYFDAYLIGLTATPDNRTYGFFKKNVVSEYDHEKAVADGVNVGNEVYLIETQKTKSGGVIEASQQVEKRERLTRKHRWETQDEDEVYSSKQLDRDIVNPDQIRTVIRTFRDKLPDIFPGRQEVPKTLIFAKTDSHADDIIHTVREELGESNAFCKKITHNADDPKSVLNQFRNDYDPRIAVTVDMIATGTDVRPLECLLFMRDVKSKNYFEQMKGRGTRTLDKDGLKKVTPSANSAKTHYVIVDAIGVTQSVKTASQPLITKPGISLKELAMGVMMGAARDEDSVSSLAGRLARLDKQLDDKDRARISEKAGGTPLTLIVGELFNAINPDVVEQKACEIARVPADSNPGDDARDKARDQLVGEAAKVFNGELIELLDTIRREKEQTIVHEDLDEVLKAEWAGETRANAEALVQDFADYLNQNRDQIEALTIYFQTPARRSEVTFEMIRTLLDALQQDRPKLAPLRVWAAYEHLDNTRHSREGGNPVSELTALVSLIRRVCGLDKEITPFTATVKENFKRWIFQRHSGAGEKFNEEQMTWLTLIRDHITSSFHLERDDLEMAPFDSKGGLGRMYQLFGDQMDGVIEELNRELVA</sequence>
<dbReference type="PANTHER" id="PTHR47396:SF1">
    <property type="entry name" value="ATP-DEPENDENT HELICASE IRC3-RELATED"/>
    <property type="match status" value="1"/>
</dbReference>
<evidence type="ECO:0000313" key="2">
    <source>
        <dbReference type="EMBL" id="MFD1216257.1"/>
    </source>
</evidence>
<dbReference type="Proteomes" id="UP001597264">
    <property type="component" value="Unassembled WGS sequence"/>
</dbReference>
<reference evidence="3" key="1">
    <citation type="journal article" date="2019" name="Int. J. Syst. Evol. Microbiol.">
        <title>The Global Catalogue of Microorganisms (GCM) 10K type strain sequencing project: providing services to taxonomists for standard genome sequencing and annotation.</title>
        <authorList>
            <consortium name="The Broad Institute Genomics Platform"/>
            <consortium name="The Broad Institute Genome Sequencing Center for Infectious Disease"/>
            <person name="Wu L."/>
            <person name="Ma J."/>
        </authorList>
    </citation>
    <scope>NUCLEOTIDE SEQUENCE [LARGE SCALE GENOMIC DNA]</scope>
    <source>
        <strain evidence="3">CCUG 54356</strain>
    </source>
</reference>
<organism evidence="2 3">
    <name type="scientific">Microbulbifer celer</name>
    <dbReference type="NCBI Taxonomy" id="435905"/>
    <lineage>
        <taxon>Bacteria</taxon>
        <taxon>Pseudomonadati</taxon>
        <taxon>Pseudomonadota</taxon>
        <taxon>Gammaproteobacteria</taxon>
        <taxon>Cellvibrionales</taxon>
        <taxon>Microbulbiferaceae</taxon>
        <taxon>Microbulbifer</taxon>
    </lineage>
</organism>
<dbReference type="GO" id="GO:0004386">
    <property type="term" value="F:helicase activity"/>
    <property type="evidence" value="ECO:0007669"/>
    <property type="project" value="UniProtKB-KW"/>
</dbReference>
<keyword evidence="2" id="KW-0347">Helicase</keyword>
<feature type="domain" description="Helicase ATP-binding" evidence="1">
    <location>
        <begin position="181"/>
        <end position="371"/>
    </location>
</feature>
<keyword evidence="2" id="KW-0067">ATP-binding</keyword>
<dbReference type="PROSITE" id="PS51192">
    <property type="entry name" value="HELICASE_ATP_BIND_1"/>
    <property type="match status" value="1"/>
</dbReference>
<name>A0ABW3U741_9GAMM</name>
<dbReference type="CDD" id="cd18799">
    <property type="entry name" value="SF2_C_EcoAI-like"/>
    <property type="match status" value="1"/>
</dbReference>
<dbReference type="CDD" id="cd18032">
    <property type="entry name" value="DEXHc_RE_I_III_res"/>
    <property type="match status" value="1"/>
</dbReference>
<evidence type="ECO:0000259" key="1">
    <source>
        <dbReference type="PROSITE" id="PS51192"/>
    </source>
</evidence>
<keyword evidence="2" id="KW-0547">Nucleotide-binding</keyword>
<keyword evidence="2" id="KW-0378">Hydrolase</keyword>
<gene>
    <name evidence="2" type="ORF">ACFQ2X_06580</name>
</gene>